<reference evidence="2" key="2">
    <citation type="submission" date="2020-02" db="EMBL/GenBank/DDBJ databases">
        <title>Esox lucius (northern pike) genome, fEsoLuc1, primary haplotype.</title>
        <authorList>
            <person name="Myers G."/>
            <person name="Karagic N."/>
            <person name="Meyer A."/>
            <person name="Pippel M."/>
            <person name="Reichard M."/>
            <person name="Winkler S."/>
            <person name="Tracey A."/>
            <person name="Sims Y."/>
            <person name="Howe K."/>
            <person name="Rhie A."/>
            <person name="Formenti G."/>
            <person name="Durbin R."/>
            <person name="Fedrigo O."/>
            <person name="Jarvis E.D."/>
        </authorList>
    </citation>
    <scope>NUCLEOTIDE SEQUENCE [LARGE SCALE GENOMIC DNA]</scope>
</reference>
<dbReference type="InterPro" id="IPR040046">
    <property type="entry name" value="FAM228"/>
</dbReference>
<evidence type="ECO:0000256" key="1">
    <source>
        <dbReference type="ARBA" id="ARBA00007753"/>
    </source>
</evidence>
<protein>
    <recommendedName>
        <fullName evidence="4">FAM228B</fullName>
    </recommendedName>
</protein>
<evidence type="ECO:0000313" key="3">
    <source>
        <dbReference type="Proteomes" id="UP000265140"/>
    </source>
</evidence>
<dbReference type="PANTHER" id="PTHR28584">
    <property type="entry name" value="FAMILY WITH SEQUENCE SIMILARITY 228 MEMBER A"/>
    <property type="match status" value="1"/>
</dbReference>
<name>A0A3P8ZP66_ESOLU</name>
<dbReference type="Bgee" id="ENSELUG00000007344">
    <property type="expression patterns" value="Expressed in testis and 4 other cell types or tissues"/>
</dbReference>
<dbReference type="GeneTree" id="ENSGT00530000064185"/>
<dbReference type="AlphaFoldDB" id="A0A3P8ZP66"/>
<accession>A0A3P8ZP66</accession>
<dbReference type="Ensembl" id="ENSELUT00000008905.3">
    <property type="protein sequence ID" value="ENSELUP00000030203.2"/>
    <property type="gene ID" value="ENSELUG00000007344.3"/>
</dbReference>
<sequence>FLQLLDGCEWSAPLMILSFNQAKFKSDHQELRAITQSILDTENGFVKDLEHFLHQQEWAELRRRELLHRRWTERVWSPVQRSVENRVSQRCDEEVQMSPRGMFLRYINHCNTKDFVFLENYNPKEYNPFLLNINRPHYYTVTTPILRDPLSLQSCERMKEKGAILCCQTGIVRQLSKSRPETSGRNWYKVYHARVRGWCHVSGPRWNCELQKMYIHLITLAGCLAVPARFRHFANGSIGRFSPT</sequence>
<evidence type="ECO:0000313" key="2">
    <source>
        <dbReference type="Ensembl" id="ENSELUP00000030203.2"/>
    </source>
</evidence>
<proteinExistence type="inferred from homology"/>
<reference evidence="2" key="4">
    <citation type="submission" date="2025-09" db="UniProtKB">
        <authorList>
            <consortium name="Ensembl"/>
        </authorList>
    </citation>
    <scope>IDENTIFICATION</scope>
</reference>
<dbReference type="OrthoDB" id="9905773at2759"/>
<dbReference type="Proteomes" id="UP000265140">
    <property type="component" value="Chromosome 18"/>
</dbReference>
<keyword evidence="3" id="KW-1185">Reference proteome</keyword>
<comment type="similarity">
    <text evidence="1">Belongs to the FAM228 family.</text>
</comment>
<dbReference type="STRING" id="8010.ENSELUP00000030203"/>
<organism evidence="2 3">
    <name type="scientific">Esox lucius</name>
    <name type="common">Northern pike</name>
    <dbReference type="NCBI Taxonomy" id="8010"/>
    <lineage>
        <taxon>Eukaryota</taxon>
        <taxon>Metazoa</taxon>
        <taxon>Chordata</taxon>
        <taxon>Craniata</taxon>
        <taxon>Vertebrata</taxon>
        <taxon>Euteleostomi</taxon>
        <taxon>Actinopterygii</taxon>
        <taxon>Neopterygii</taxon>
        <taxon>Teleostei</taxon>
        <taxon>Protacanthopterygii</taxon>
        <taxon>Esociformes</taxon>
        <taxon>Esocidae</taxon>
        <taxon>Esox</taxon>
    </lineage>
</organism>
<reference evidence="3" key="1">
    <citation type="journal article" date="2014" name="PLoS ONE">
        <title>The genome and linkage map of the northern pike (Esox lucius): conserved synteny revealed between the salmonid sister group and the Neoteleostei.</title>
        <authorList>
            <person name="Rondeau E.B."/>
            <person name="Minkley D.R."/>
            <person name="Leong J.S."/>
            <person name="Messmer A.M."/>
            <person name="Jantzen J.R."/>
            <person name="von Schalburg K.R."/>
            <person name="Lemon C."/>
            <person name="Bird N.H."/>
            <person name="Koop B.F."/>
        </authorList>
    </citation>
    <scope>NUCLEOTIDE SEQUENCE</scope>
</reference>
<evidence type="ECO:0008006" key="4">
    <source>
        <dbReference type="Google" id="ProtNLM"/>
    </source>
</evidence>
<dbReference type="PANTHER" id="PTHR28584:SF1">
    <property type="entry name" value="PROTEIN FAM228B"/>
    <property type="match status" value="1"/>
</dbReference>
<reference evidence="2" key="3">
    <citation type="submission" date="2025-08" db="UniProtKB">
        <authorList>
            <consortium name="Ensembl"/>
        </authorList>
    </citation>
    <scope>IDENTIFICATION</scope>
</reference>
<dbReference type="InParanoid" id="A0A3P8ZP66"/>